<evidence type="ECO:0000256" key="3">
    <source>
        <dbReference type="ARBA" id="ARBA00011953"/>
    </source>
</evidence>
<dbReference type="Gene3D" id="2.40.30.10">
    <property type="entry name" value="Translation factors"/>
    <property type="match status" value="1"/>
</dbReference>
<protein>
    <recommendedName>
        <fullName evidence="3">tRNA-5-taurinomethyluridine 2-sulfurtransferase</fullName>
        <ecNumber evidence="3">2.8.1.14</ecNumber>
    </recommendedName>
</protein>
<dbReference type="SUPFAM" id="SSF52402">
    <property type="entry name" value="Adenine nucleotide alpha hydrolases-like"/>
    <property type="match status" value="1"/>
</dbReference>
<dbReference type="InterPro" id="IPR004506">
    <property type="entry name" value="MnmA-like"/>
</dbReference>
<dbReference type="NCBIfam" id="NF001138">
    <property type="entry name" value="PRK00143.1"/>
    <property type="match status" value="1"/>
</dbReference>
<dbReference type="GO" id="GO:0005524">
    <property type="term" value="F:ATP binding"/>
    <property type="evidence" value="ECO:0007669"/>
    <property type="project" value="UniProtKB-KW"/>
</dbReference>
<reference evidence="14 15" key="1">
    <citation type="submission" date="2016-03" db="EMBL/GenBank/DDBJ databases">
        <title>Whole genome sequencing of Grifola frondosa 9006-11.</title>
        <authorList>
            <person name="Min B."/>
            <person name="Park H."/>
            <person name="Kim J.-G."/>
            <person name="Cho H."/>
            <person name="Oh Y.-L."/>
            <person name="Kong W.-S."/>
            <person name="Choi I.-G."/>
        </authorList>
    </citation>
    <scope>NUCLEOTIDE SEQUENCE [LARGE SCALE GENOMIC DNA]</scope>
    <source>
        <strain evidence="14 15">9006-11</strain>
    </source>
</reference>
<sequence length="395" mass="44430">MRAWPSSLLRSISLYKTHVARLSPQKGDRVVVAMSGGVDSSVVAKLLADKDYDLSAVYMRNWDTRDESGTDSGCEWKKDWADVQRVCRRPVTGVLDASFRASSGDLEKGGTPNPDIWCNREVKFGALLDHITPKDSWLATGHYADKAWFPHPSLASHIFSSNITTPRPQLMRPADRTKDQTYYLSSISEAALARALFPIAKFKKTEVREMAQRWGLPTAQREESMGICFVGEKQRFNDFISQYIPPNPGLIIDLETGKTLTTHQGLWSYTVGQGARIRGMPQKMFVAKKDPVKNEIYVVPGSDHPALSCNSIWANEWEWIWKDSPPAGIEDQGFRARMQFRHRMLDVPCVVRRRSVDGMIHITFQQPQTGIAQGQVAAVWEGNWCLGCGVIVETE</sequence>
<evidence type="ECO:0000256" key="1">
    <source>
        <dbReference type="ARBA" id="ARBA00003986"/>
    </source>
</evidence>
<dbReference type="Gene3D" id="2.30.30.280">
    <property type="entry name" value="Adenine nucleotide alpha hydrolases-like domains"/>
    <property type="match status" value="1"/>
</dbReference>
<name>A0A1C7LLR4_GRIFR</name>
<evidence type="ECO:0000256" key="11">
    <source>
        <dbReference type="ARBA" id="ARBA00049564"/>
    </source>
</evidence>
<evidence type="ECO:0000256" key="4">
    <source>
        <dbReference type="ARBA" id="ARBA00022555"/>
    </source>
</evidence>
<dbReference type="EC" id="2.8.1.14" evidence="3"/>
<dbReference type="InterPro" id="IPR014729">
    <property type="entry name" value="Rossmann-like_a/b/a_fold"/>
</dbReference>
<proteinExistence type="inferred from homology"/>
<feature type="domain" description="tRNA-specific 2-thiouridylase MnmA-like C-terminal" evidence="12">
    <location>
        <begin position="312"/>
        <end position="391"/>
    </location>
</feature>
<dbReference type="GO" id="GO:0005739">
    <property type="term" value="C:mitochondrion"/>
    <property type="evidence" value="ECO:0007669"/>
    <property type="project" value="TreeGrafter"/>
</dbReference>
<dbReference type="OrthoDB" id="3685at2759"/>
<keyword evidence="10" id="KW-1015">Disulfide bond</keyword>
<comment type="catalytic activity">
    <reaction evidence="11">
        <text>5-taurinomethyluridine(34) in tRNA + S-sulfanyl-L-cysteinyl-[protein] + AH2 + ATP = 5-taurinomethyl-2-thiouridine(34) in tRNA + L-cysteinyl-[protein] + A + AMP + diphosphate + H(+)</text>
        <dbReference type="Rhea" id="RHEA:47040"/>
        <dbReference type="Rhea" id="RHEA-COMP:10131"/>
        <dbReference type="Rhea" id="RHEA-COMP:11726"/>
        <dbReference type="Rhea" id="RHEA-COMP:11732"/>
        <dbReference type="Rhea" id="RHEA-COMP:11733"/>
        <dbReference type="ChEBI" id="CHEBI:13193"/>
        <dbReference type="ChEBI" id="CHEBI:15378"/>
        <dbReference type="ChEBI" id="CHEBI:17499"/>
        <dbReference type="ChEBI" id="CHEBI:29950"/>
        <dbReference type="ChEBI" id="CHEBI:30616"/>
        <dbReference type="ChEBI" id="CHEBI:33019"/>
        <dbReference type="ChEBI" id="CHEBI:61963"/>
        <dbReference type="ChEBI" id="CHEBI:87171"/>
        <dbReference type="ChEBI" id="CHEBI:87172"/>
        <dbReference type="ChEBI" id="CHEBI:456215"/>
        <dbReference type="EC" id="2.8.1.14"/>
    </reaction>
</comment>
<evidence type="ECO:0000256" key="8">
    <source>
        <dbReference type="ARBA" id="ARBA00022840"/>
    </source>
</evidence>
<evidence type="ECO:0000256" key="5">
    <source>
        <dbReference type="ARBA" id="ARBA00022679"/>
    </source>
</evidence>
<keyword evidence="9" id="KW-0694">RNA-binding</keyword>
<accession>A0A1C7LLR4</accession>
<dbReference type="GO" id="GO:0002143">
    <property type="term" value="P:tRNA wobble position uridine thiolation"/>
    <property type="evidence" value="ECO:0007669"/>
    <property type="project" value="TreeGrafter"/>
</dbReference>
<dbReference type="PANTHER" id="PTHR11933">
    <property type="entry name" value="TRNA 5-METHYLAMINOMETHYL-2-THIOURIDYLATE -METHYLTRANSFERASE"/>
    <property type="match status" value="1"/>
</dbReference>
<evidence type="ECO:0000256" key="9">
    <source>
        <dbReference type="ARBA" id="ARBA00022884"/>
    </source>
</evidence>
<keyword evidence="4" id="KW-0820">tRNA-binding</keyword>
<evidence type="ECO:0000256" key="10">
    <source>
        <dbReference type="ARBA" id="ARBA00023157"/>
    </source>
</evidence>
<evidence type="ECO:0000313" key="14">
    <source>
        <dbReference type="EMBL" id="OBZ65692.1"/>
    </source>
</evidence>
<dbReference type="Proteomes" id="UP000092993">
    <property type="component" value="Unassembled WGS sequence"/>
</dbReference>
<comment type="similarity">
    <text evidence="2">Belongs to the MnmA/TRMU family.</text>
</comment>
<keyword evidence="5" id="KW-0808">Transferase</keyword>
<evidence type="ECO:0000256" key="6">
    <source>
        <dbReference type="ARBA" id="ARBA00022694"/>
    </source>
</evidence>
<dbReference type="PANTHER" id="PTHR11933:SF5">
    <property type="entry name" value="MITOCHONDRIAL TRNA-SPECIFIC 2-THIOURIDYLASE 1"/>
    <property type="match status" value="1"/>
</dbReference>
<dbReference type="GO" id="GO:0016783">
    <property type="term" value="F:sulfurtransferase activity"/>
    <property type="evidence" value="ECO:0007669"/>
    <property type="project" value="InterPro"/>
</dbReference>
<keyword evidence="8" id="KW-0067">ATP-binding</keyword>
<organism evidence="14 15">
    <name type="scientific">Grifola frondosa</name>
    <name type="common">Maitake</name>
    <name type="synonym">Polyporus frondosus</name>
    <dbReference type="NCBI Taxonomy" id="5627"/>
    <lineage>
        <taxon>Eukaryota</taxon>
        <taxon>Fungi</taxon>
        <taxon>Dikarya</taxon>
        <taxon>Basidiomycota</taxon>
        <taxon>Agaricomycotina</taxon>
        <taxon>Agaricomycetes</taxon>
        <taxon>Polyporales</taxon>
        <taxon>Grifolaceae</taxon>
        <taxon>Grifola</taxon>
    </lineage>
</organism>
<dbReference type="CDD" id="cd01998">
    <property type="entry name" value="MnmA_TRMU-like"/>
    <property type="match status" value="1"/>
</dbReference>
<evidence type="ECO:0000259" key="13">
    <source>
        <dbReference type="Pfam" id="PF20259"/>
    </source>
</evidence>
<dbReference type="AlphaFoldDB" id="A0A1C7LLR4"/>
<evidence type="ECO:0000313" key="15">
    <source>
        <dbReference type="Proteomes" id="UP000092993"/>
    </source>
</evidence>
<dbReference type="FunFam" id="2.30.30.280:FF:000001">
    <property type="entry name" value="tRNA-specific 2-thiouridylase MnmA"/>
    <property type="match status" value="1"/>
</dbReference>
<dbReference type="GO" id="GO:0000049">
    <property type="term" value="F:tRNA binding"/>
    <property type="evidence" value="ECO:0007669"/>
    <property type="project" value="UniProtKB-KW"/>
</dbReference>
<dbReference type="EMBL" id="LUGG01000041">
    <property type="protein sequence ID" value="OBZ65692.1"/>
    <property type="molecule type" value="Genomic_DNA"/>
</dbReference>
<gene>
    <name evidence="14" type="primary">mnmA</name>
    <name evidence="14" type="ORF">A0H81_14274</name>
</gene>
<keyword evidence="7" id="KW-0547">Nucleotide-binding</keyword>
<evidence type="ECO:0000256" key="7">
    <source>
        <dbReference type="ARBA" id="ARBA00022741"/>
    </source>
</evidence>
<dbReference type="Pfam" id="PF03054">
    <property type="entry name" value="tRNA_Me_trans"/>
    <property type="match status" value="1"/>
</dbReference>
<dbReference type="NCBIfam" id="TIGR00420">
    <property type="entry name" value="trmU"/>
    <property type="match status" value="1"/>
</dbReference>
<dbReference type="InterPro" id="IPR046885">
    <property type="entry name" value="MnmA-like_C"/>
</dbReference>
<dbReference type="InterPro" id="IPR046884">
    <property type="entry name" value="MnmA-like_central"/>
</dbReference>
<dbReference type="Pfam" id="PF20258">
    <property type="entry name" value="tRNA_Me_trans_C"/>
    <property type="match status" value="1"/>
</dbReference>
<keyword evidence="15" id="KW-1185">Reference proteome</keyword>
<dbReference type="STRING" id="5627.A0A1C7LLR4"/>
<evidence type="ECO:0000259" key="12">
    <source>
        <dbReference type="Pfam" id="PF20258"/>
    </source>
</evidence>
<dbReference type="Gene3D" id="3.40.50.620">
    <property type="entry name" value="HUPs"/>
    <property type="match status" value="1"/>
</dbReference>
<dbReference type="OMA" id="PFYVWDL"/>
<dbReference type="InterPro" id="IPR023382">
    <property type="entry name" value="MnmA-like_central_sf"/>
</dbReference>
<feature type="domain" description="tRNA-specific 2-thiouridylase MnmA-like central" evidence="13">
    <location>
        <begin position="237"/>
        <end position="299"/>
    </location>
</feature>
<dbReference type="Pfam" id="PF20259">
    <property type="entry name" value="tRNA_Me_trans_M"/>
    <property type="match status" value="1"/>
</dbReference>
<comment type="caution">
    <text evidence="14">The sequence shown here is derived from an EMBL/GenBank/DDBJ whole genome shotgun (WGS) entry which is preliminary data.</text>
</comment>
<comment type="function">
    <text evidence="1">Catalyzes the 2-thiolation of uridine at the wobble position (U34) of mitochondrial tRNA(Lys), tRNA(Glu) and tRNA(Gln). Required for the formation of 5-taurinomethyl-2-thiouridine (tm5s2U) of mitochondrial tRNA(Lys), tRNA(Glu), and tRNA(Gln) at the wobble position. ATP is required to activate the C2 atom of the wobble base.</text>
</comment>
<evidence type="ECO:0000256" key="2">
    <source>
        <dbReference type="ARBA" id="ARBA00006191"/>
    </source>
</evidence>
<keyword evidence="6" id="KW-0819">tRNA processing</keyword>